<dbReference type="Pfam" id="PF12368">
    <property type="entry name" value="Rhodanese_C"/>
    <property type="match status" value="1"/>
</dbReference>
<sequence>MDSTSNSEPTTMVAEAVAPTPPKAAAAAPSGPTEDNGSLPIHDEKSTPGADEPSILLYYCYTPHPLPSVPSHIAFQRELCLSLGLNGRIRVSSEGINGVLSSYKQSDLEDYVRRVVGNLGDGMTEDEFDAKYCHLRKDIGVEEQMFDALSVKSTREVVSLWEPGAEEQRSAARARAKALRRRRRNEKMADKEGGNTAKVTQSHCCSLPVVPSPPNGVDLGGYIPAPHLSPQEWNDSLLSLAISGEEAILIDARNVYESRVGHFRVPGVPTLLTNTRKYSSLPTVLEAHKSELAGKHVFMYCTGGVRCERASTYLQALSDGDGWSEGGKERIEKPKGVYQLKGGIQRYLATFGLPEDCVKEQKYELELYQQSSGFVNQCLYKGKNFVFDQRRTDPIIGGLQPVGQCLLCKKPWDDYDNGHSPKQNREARCRRCRILVLVCDECRGKIRTWGENNDDKGDNLPELFCGPGGESCIDEGNFADAVEIIKGRLP</sequence>
<dbReference type="EMBL" id="HBKQ01046757">
    <property type="protein sequence ID" value="CAE2271461.1"/>
    <property type="molecule type" value="Transcribed_RNA"/>
</dbReference>
<dbReference type="AlphaFoldDB" id="A0A7S4JRN9"/>
<accession>A0A7S4JRN9</accession>
<feature type="compositionally biased region" description="Basic residues" evidence="1">
    <location>
        <begin position="172"/>
        <end position="185"/>
    </location>
</feature>
<feature type="compositionally biased region" description="Low complexity" evidence="1">
    <location>
        <begin position="14"/>
        <end position="32"/>
    </location>
</feature>
<evidence type="ECO:0000256" key="1">
    <source>
        <dbReference type="SAM" id="MobiDB-lite"/>
    </source>
</evidence>
<dbReference type="Gene3D" id="3.40.250.10">
    <property type="entry name" value="Rhodanese-like domain"/>
    <property type="match status" value="1"/>
</dbReference>
<proteinExistence type="predicted"/>
<dbReference type="PANTHER" id="PTHR43268:SF7">
    <property type="entry name" value="RHODANESE DOMAIN-CONTAINING PROTEIN"/>
    <property type="match status" value="1"/>
</dbReference>
<evidence type="ECO:0000259" key="2">
    <source>
        <dbReference type="PROSITE" id="PS50206"/>
    </source>
</evidence>
<dbReference type="InterPro" id="IPR036873">
    <property type="entry name" value="Rhodanese-like_dom_sf"/>
</dbReference>
<dbReference type="SMART" id="SM00450">
    <property type="entry name" value="RHOD"/>
    <property type="match status" value="1"/>
</dbReference>
<feature type="compositionally biased region" description="Polar residues" evidence="1">
    <location>
        <begin position="1"/>
        <end position="10"/>
    </location>
</feature>
<reference evidence="3" key="1">
    <citation type="submission" date="2021-01" db="EMBL/GenBank/DDBJ databases">
        <authorList>
            <person name="Corre E."/>
            <person name="Pelletier E."/>
            <person name="Niang G."/>
            <person name="Scheremetjew M."/>
            <person name="Finn R."/>
            <person name="Kale V."/>
            <person name="Holt S."/>
            <person name="Cochrane G."/>
            <person name="Meng A."/>
            <person name="Brown T."/>
            <person name="Cohen L."/>
        </authorList>
    </citation>
    <scope>NUCLEOTIDE SEQUENCE</scope>
    <source>
        <strain evidence="3">Isolate 1302-5</strain>
    </source>
</reference>
<dbReference type="InterPro" id="IPR001763">
    <property type="entry name" value="Rhodanese-like_dom"/>
</dbReference>
<evidence type="ECO:0000313" key="3">
    <source>
        <dbReference type="EMBL" id="CAE2271461.1"/>
    </source>
</evidence>
<dbReference type="SUPFAM" id="SSF52821">
    <property type="entry name" value="Rhodanese/Cell cycle control phosphatase"/>
    <property type="match status" value="1"/>
</dbReference>
<dbReference type="PANTHER" id="PTHR43268">
    <property type="entry name" value="THIOSULFATE SULFURTRANSFERASE/RHODANESE-LIKE DOMAIN-CONTAINING PROTEIN 2"/>
    <property type="match status" value="1"/>
</dbReference>
<dbReference type="InterPro" id="IPR020936">
    <property type="entry name" value="TrhO"/>
</dbReference>
<feature type="domain" description="Rhodanese" evidence="2">
    <location>
        <begin position="243"/>
        <end position="356"/>
    </location>
</feature>
<name>A0A7S4JRN9_9STRA</name>
<organism evidence="3">
    <name type="scientific">Odontella aurita</name>
    <dbReference type="NCBI Taxonomy" id="265563"/>
    <lineage>
        <taxon>Eukaryota</taxon>
        <taxon>Sar</taxon>
        <taxon>Stramenopiles</taxon>
        <taxon>Ochrophyta</taxon>
        <taxon>Bacillariophyta</taxon>
        <taxon>Mediophyceae</taxon>
        <taxon>Biddulphiophycidae</taxon>
        <taxon>Eupodiscales</taxon>
        <taxon>Odontellaceae</taxon>
        <taxon>Odontella</taxon>
    </lineage>
</organism>
<dbReference type="Pfam" id="PF00581">
    <property type="entry name" value="Rhodanese"/>
    <property type="match status" value="1"/>
</dbReference>
<feature type="region of interest" description="Disordered" evidence="1">
    <location>
        <begin position="171"/>
        <end position="197"/>
    </location>
</feature>
<dbReference type="Gene3D" id="3.30.70.100">
    <property type="match status" value="1"/>
</dbReference>
<dbReference type="PROSITE" id="PS50206">
    <property type="entry name" value="RHODANESE_3"/>
    <property type="match status" value="1"/>
</dbReference>
<dbReference type="InterPro" id="IPR040503">
    <property type="entry name" value="TRHO_N"/>
</dbReference>
<feature type="region of interest" description="Disordered" evidence="1">
    <location>
        <begin position="1"/>
        <end position="47"/>
    </location>
</feature>
<gene>
    <name evidence="3" type="ORF">OAUR00152_LOCUS32259</name>
</gene>
<protein>
    <recommendedName>
        <fullName evidence="2">Rhodanese domain-containing protein</fullName>
    </recommendedName>
</protein>
<dbReference type="Pfam" id="PF17773">
    <property type="entry name" value="UPF0176_N"/>
    <property type="match status" value="1"/>
</dbReference>
<dbReference type="InterPro" id="IPR022111">
    <property type="entry name" value="Rhodanese_C"/>
</dbReference>